<dbReference type="PANTHER" id="PTHR42823:SF3">
    <property type="entry name" value="ATP SYNTHASE SUBUNIT A, CHLOROPLASTIC"/>
    <property type="match status" value="1"/>
</dbReference>
<accession>A0ABT7QKS9</accession>
<reference evidence="13" key="1">
    <citation type="submission" date="2022-08" db="EMBL/GenBank/DDBJ databases">
        <authorList>
            <person name="Dzunkova M."/>
            <person name="La Clair J."/>
            <person name="Tyml T."/>
            <person name="Doud D."/>
            <person name="Schulz F."/>
            <person name="Piquer S."/>
            <person name="Porcel Sanchis D."/>
            <person name="Osborn A."/>
            <person name="Robinson D."/>
            <person name="Louie K.B."/>
            <person name="Bowen B.P."/>
            <person name="Bowers R."/>
            <person name="Lee J."/>
            <person name="Arnau Llombart V."/>
            <person name="Diaz Villanueva W."/>
            <person name="Gosliner T."/>
            <person name="Northen T."/>
            <person name="Cheng J.-F."/>
            <person name="Burkart M.D."/>
            <person name="Woyke T."/>
        </authorList>
    </citation>
    <scope>NUCLEOTIDE SEQUENCE</scope>
    <source>
        <strain evidence="13">Df01</strain>
    </source>
</reference>
<evidence type="ECO:0000256" key="7">
    <source>
        <dbReference type="ARBA" id="ARBA00022989"/>
    </source>
</evidence>
<keyword evidence="5 11" id="KW-0812">Transmembrane</keyword>
<dbReference type="NCBIfam" id="TIGR01131">
    <property type="entry name" value="ATP_synt_6_or_A"/>
    <property type="match status" value="1"/>
</dbReference>
<dbReference type="InterPro" id="IPR000568">
    <property type="entry name" value="ATP_synth_F0_asu"/>
</dbReference>
<dbReference type="InterPro" id="IPR045082">
    <property type="entry name" value="ATP_syn_F0_a_bact/chloroplast"/>
</dbReference>
<feature type="transmembrane region" description="Helical" evidence="11">
    <location>
        <begin position="34"/>
        <end position="56"/>
    </location>
</feature>
<comment type="subcellular location">
    <subcellularLocation>
        <location evidence="11 12">Cell membrane</location>
        <topology evidence="11 12">Multi-pass membrane protein</topology>
    </subcellularLocation>
    <subcellularLocation>
        <location evidence="1">Membrane</location>
        <topology evidence="1">Multi-pass membrane protein</topology>
    </subcellularLocation>
</comment>
<evidence type="ECO:0000256" key="3">
    <source>
        <dbReference type="ARBA" id="ARBA00022448"/>
    </source>
</evidence>
<dbReference type="Gene3D" id="1.20.120.220">
    <property type="entry name" value="ATP synthase, F0 complex, subunit A"/>
    <property type="match status" value="1"/>
</dbReference>
<keyword evidence="9 11" id="KW-0472">Membrane</keyword>
<evidence type="ECO:0000256" key="1">
    <source>
        <dbReference type="ARBA" id="ARBA00004141"/>
    </source>
</evidence>
<evidence type="ECO:0000256" key="11">
    <source>
        <dbReference type="HAMAP-Rule" id="MF_01393"/>
    </source>
</evidence>
<evidence type="ECO:0000256" key="9">
    <source>
        <dbReference type="ARBA" id="ARBA00023136"/>
    </source>
</evidence>
<evidence type="ECO:0000256" key="8">
    <source>
        <dbReference type="ARBA" id="ARBA00023065"/>
    </source>
</evidence>
<keyword evidence="8 11" id="KW-0406">Ion transport</keyword>
<feature type="transmembrane region" description="Helical" evidence="11">
    <location>
        <begin position="88"/>
        <end position="109"/>
    </location>
</feature>
<keyword evidence="4 11" id="KW-0138">CF(0)</keyword>
<dbReference type="InterPro" id="IPR035908">
    <property type="entry name" value="F0_ATP_A_sf"/>
</dbReference>
<keyword evidence="14" id="KW-1185">Reference proteome</keyword>
<evidence type="ECO:0000256" key="10">
    <source>
        <dbReference type="ARBA" id="ARBA00023310"/>
    </source>
</evidence>
<comment type="caution">
    <text evidence="13">The sequence shown here is derived from an EMBL/GenBank/DDBJ whole genome shotgun (WGS) entry which is preliminary data.</text>
</comment>
<feature type="transmembrane region" description="Helical" evidence="11">
    <location>
        <begin position="215"/>
        <end position="238"/>
    </location>
</feature>
<protein>
    <recommendedName>
        <fullName evidence="11 12">ATP synthase subunit a</fullName>
    </recommendedName>
    <alternativeName>
        <fullName evidence="11">ATP synthase F0 sector subunit a</fullName>
    </alternativeName>
    <alternativeName>
        <fullName evidence="11">F-ATPase subunit 6</fullName>
    </alternativeName>
</protein>
<dbReference type="InterPro" id="IPR023011">
    <property type="entry name" value="ATP_synth_F0_asu_AS"/>
</dbReference>
<evidence type="ECO:0000313" key="14">
    <source>
        <dbReference type="Proteomes" id="UP001168167"/>
    </source>
</evidence>
<dbReference type="EMBL" id="JANQAO010000001">
    <property type="protein sequence ID" value="MDM5147205.1"/>
    <property type="molecule type" value="Genomic_DNA"/>
</dbReference>
<dbReference type="PRINTS" id="PR00123">
    <property type="entry name" value="ATPASEA"/>
</dbReference>
<comment type="similarity">
    <text evidence="2 11 12">Belongs to the ATPase A chain family.</text>
</comment>
<feature type="transmembrane region" description="Helical" evidence="11">
    <location>
        <begin position="244"/>
        <end position="267"/>
    </location>
</feature>
<feature type="transmembrane region" description="Helical" evidence="11">
    <location>
        <begin position="144"/>
        <end position="162"/>
    </location>
</feature>
<gene>
    <name evidence="11 13" type="primary">atpB</name>
    <name evidence="13" type="ORF">NQX30_02280</name>
</gene>
<dbReference type="HAMAP" id="MF_01393">
    <property type="entry name" value="ATP_synth_a_bact"/>
    <property type="match status" value="1"/>
</dbReference>
<evidence type="ECO:0000256" key="12">
    <source>
        <dbReference type="RuleBase" id="RU000483"/>
    </source>
</evidence>
<organism evidence="13 14">
    <name type="scientific">Candidatus Doriopsillibacter californiensis</name>
    <dbReference type="NCBI Taxonomy" id="2970740"/>
    <lineage>
        <taxon>Bacteria</taxon>
        <taxon>Pseudomonadati</taxon>
        <taxon>Pseudomonadota</taxon>
        <taxon>Gammaproteobacteria</taxon>
        <taxon>Candidatus Tethybacterales</taxon>
        <taxon>Candidatus Persebacteraceae</taxon>
        <taxon>Candidatus Doriopsillibacter</taxon>
    </lineage>
</organism>
<evidence type="ECO:0000256" key="6">
    <source>
        <dbReference type="ARBA" id="ARBA00022781"/>
    </source>
</evidence>
<keyword evidence="6 11" id="KW-0375">Hydrogen ion transport</keyword>
<dbReference type="PROSITE" id="PS00449">
    <property type="entry name" value="ATPASE_A"/>
    <property type="match status" value="1"/>
</dbReference>
<reference evidence="13" key="2">
    <citation type="journal article" date="2023" name="Microbiome">
        <title>Synthase-selected sorting approach identifies a beta-lactone synthase in a nudibranch symbiotic bacterium.</title>
        <authorList>
            <person name="Dzunkova M."/>
            <person name="La Clair J.J."/>
            <person name="Tyml T."/>
            <person name="Doud D."/>
            <person name="Schulz F."/>
            <person name="Piquer-Esteban S."/>
            <person name="Porcel Sanchis D."/>
            <person name="Osborn A."/>
            <person name="Robinson D."/>
            <person name="Louie K.B."/>
            <person name="Bowen B.P."/>
            <person name="Bowers R.M."/>
            <person name="Lee J."/>
            <person name="Arnau V."/>
            <person name="Diaz-Villanueva W."/>
            <person name="Stepanauskas R."/>
            <person name="Gosliner T."/>
            <person name="Date S.V."/>
            <person name="Northen T.R."/>
            <person name="Cheng J.F."/>
            <person name="Burkart M.D."/>
            <person name="Woyke T."/>
        </authorList>
    </citation>
    <scope>NUCLEOTIDE SEQUENCE</scope>
    <source>
        <strain evidence="13">Df01</strain>
    </source>
</reference>
<keyword evidence="7 11" id="KW-1133">Transmembrane helix</keyword>
<evidence type="ECO:0000256" key="2">
    <source>
        <dbReference type="ARBA" id="ARBA00006810"/>
    </source>
</evidence>
<evidence type="ECO:0000313" key="13">
    <source>
        <dbReference type="EMBL" id="MDM5147205.1"/>
    </source>
</evidence>
<sequence length="272" mass="29652">MAGATPWPSNVTDYINGHFSHFSVGEVGDGPTTWALHLDTLLMSWVTAFIAFWLLLKVTRRASVQTPSKLQVFFEMLFGFFDRQVRDLFPSAPAVVGPLALTLFIWIFLMNCMDLVPVDLVASGGYLLTGSVPHFKLLPTADLSLTAALALTVFGMTLYYNVKVKGVGGFLHEVAVAPFGATLAPVNIVLRVVEELAKPLSLAMRLFGNLFAAEMIFLLIGGGISYIAGGAFLGQWLFGGPWAIYHILVVPLQAYLFAVLTVVYLAMAHEKH</sequence>
<evidence type="ECO:0000256" key="5">
    <source>
        <dbReference type="ARBA" id="ARBA00022692"/>
    </source>
</evidence>
<comment type="function">
    <text evidence="11 12">Key component of the proton channel; it plays a direct role in the translocation of protons across the membrane.</text>
</comment>
<name>A0ABT7QKS9_9GAMM</name>
<dbReference type="Proteomes" id="UP001168167">
    <property type="component" value="Unassembled WGS sequence"/>
</dbReference>
<keyword evidence="11" id="KW-1003">Cell membrane</keyword>
<keyword evidence="3 11" id="KW-0813">Transport</keyword>
<evidence type="ECO:0000256" key="4">
    <source>
        <dbReference type="ARBA" id="ARBA00022547"/>
    </source>
</evidence>
<dbReference type="SUPFAM" id="SSF81336">
    <property type="entry name" value="F1F0 ATP synthase subunit A"/>
    <property type="match status" value="1"/>
</dbReference>
<keyword evidence="10 11" id="KW-0066">ATP synthesis</keyword>
<proteinExistence type="inferred from homology"/>
<dbReference type="PANTHER" id="PTHR42823">
    <property type="entry name" value="ATP SYNTHASE SUBUNIT A, CHLOROPLASTIC"/>
    <property type="match status" value="1"/>
</dbReference>
<dbReference type="Pfam" id="PF00119">
    <property type="entry name" value="ATP-synt_A"/>
    <property type="match status" value="1"/>
</dbReference>
<dbReference type="NCBIfam" id="NF004477">
    <property type="entry name" value="PRK05815.1-1"/>
    <property type="match status" value="1"/>
</dbReference>